<name>A0ABM1D259_CERSS</name>
<feature type="domain" description="SEA" evidence="3">
    <location>
        <begin position="2725"/>
        <end position="2846"/>
    </location>
</feature>
<dbReference type="InterPro" id="IPR036364">
    <property type="entry name" value="SEA_dom_sf"/>
</dbReference>
<protein>
    <submittedName>
        <fullName evidence="5">Mucin-16</fullName>
    </submittedName>
</protein>
<feature type="compositionally biased region" description="Polar residues" evidence="1">
    <location>
        <begin position="123"/>
        <end position="144"/>
    </location>
</feature>
<evidence type="ECO:0000259" key="3">
    <source>
        <dbReference type="PROSITE" id="PS50024"/>
    </source>
</evidence>
<accession>A0ABM1D259</accession>
<feature type="compositionally biased region" description="Low complexity" evidence="1">
    <location>
        <begin position="1882"/>
        <end position="1897"/>
    </location>
</feature>
<feature type="compositionally biased region" description="Polar residues" evidence="1">
    <location>
        <begin position="598"/>
        <end position="614"/>
    </location>
</feature>
<dbReference type="GeneID" id="101388001"/>
<dbReference type="SUPFAM" id="SSF82671">
    <property type="entry name" value="SEA domain"/>
    <property type="match status" value="14"/>
</dbReference>
<feature type="domain" description="SEA" evidence="3">
    <location>
        <begin position="1415"/>
        <end position="1536"/>
    </location>
</feature>
<dbReference type="Pfam" id="PF01390">
    <property type="entry name" value="SEA"/>
    <property type="match status" value="14"/>
</dbReference>
<keyword evidence="2" id="KW-1133">Transmembrane helix</keyword>
<feature type="domain" description="SEA" evidence="3">
    <location>
        <begin position="2445"/>
        <end position="2566"/>
    </location>
</feature>
<keyword evidence="2" id="KW-0812">Transmembrane</keyword>
<feature type="transmembrane region" description="Helical" evidence="2">
    <location>
        <begin position="3264"/>
        <end position="3288"/>
    </location>
</feature>
<feature type="domain" description="SEA" evidence="3">
    <location>
        <begin position="1899"/>
        <end position="2020"/>
    </location>
</feature>
<feature type="region of interest" description="Disordered" evidence="1">
    <location>
        <begin position="842"/>
        <end position="923"/>
    </location>
</feature>
<keyword evidence="2" id="KW-0472">Membrane</keyword>
<feature type="region of interest" description="Disordered" evidence="1">
    <location>
        <begin position="2840"/>
        <end position="2873"/>
    </location>
</feature>
<dbReference type="PANTHER" id="PTHR14672">
    <property type="entry name" value="MUCIN-16"/>
    <property type="match status" value="1"/>
</dbReference>
<proteinExistence type="predicted"/>
<feature type="domain" description="SEA" evidence="3">
    <location>
        <begin position="2881"/>
        <end position="3001"/>
    </location>
</feature>
<keyword evidence="4" id="KW-1185">Reference proteome</keyword>
<dbReference type="InterPro" id="IPR000082">
    <property type="entry name" value="SEA_dom"/>
</dbReference>
<feature type="compositionally biased region" description="Polar residues" evidence="1">
    <location>
        <begin position="481"/>
        <end position="516"/>
    </location>
</feature>
<evidence type="ECO:0000256" key="1">
    <source>
        <dbReference type="SAM" id="MobiDB-lite"/>
    </source>
</evidence>
<feature type="region of interest" description="Disordered" evidence="1">
    <location>
        <begin position="1110"/>
        <end position="1136"/>
    </location>
</feature>
<feature type="region of interest" description="Disordered" evidence="1">
    <location>
        <begin position="952"/>
        <end position="975"/>
    </location>
</feature>
<feature type="domain" description="SEA" evidence="3">
    <location>
        <begin position="1743"/>
        <end position="1864"/>
    </location>
</feature>
<dbReference type="Gene3D" id="3.30.70.960">
    <property type="entry name" value="SEA domain"/>
    <property type="match status" value="14"/>
</dbReference>
<feature type="region of interest" description="Disordered" evidence="1">
    <location>
        <begin position="1873"/>
        <end position="1897"/>
    </location>
</feature>
<dbReference type="Proteomes" id="UP000694910">
    <property type="component" value="Unplaced"/>
</dbReference>
<feature type="compositionally biased region" description="Low complexity" evidence="1">
    <location>
        <begin position="1225"/>
        <end position="1236"/>
    </location>
</feature>
<feature type="domain" description="SEA" evidence="3">
    <location>
        <begin position="3006"/>
        <end position="3117"/>
    </location>
</feature>
<feature type="domain" description="SEA" evidence="3">
    <location>
        <begin position="2178"/>
        <end position="2298"/>
    </location>
</feature>
<gene>
    <name evidence="5" type="primary">LOC101388001</name>
</gene>
<dbReference type="RefSeq" id="XP_014645890.1">
    <property type="nucleotide sequence ID" value="XM_014790404.1"/>
</dbReference>
<feature type="region of interest" description="Disordered" evidence="1">
    <location>
        <begin position="468"/>
        <end position="530"/>
    </location>
</feature>
<feature type="domain" description="SEA" evidence="3">
    <location>
        <begin position="2033"/>
        <end position="2154"/>
    </location>
</feature>
<feature type="compositionally biased region" description="Low complexity" evidence="1">
    <location>
        <begin position="863"/>
        <end position="877"/>
    </location>
</feature>
<feature type="compositionally biased region" description="Polar residues" evidence="1">
    <location>
        <begin position="294"/>
        <end position="306"/>
    </location>
</feature>
<reference evidence="5" key="1">
    <citation type="submission" date="2025-08" db="UniProtKB">
        <authorList>
            <consortium name="RefSeq"/>
        </authorList>
    </citation>
    <scope>IDENTIFICATION</scope>
</reference>
<feature type="region of interest" description="Disordered" evidence="1">
    <location>
        <begin position="1208"/>
        <end position="1236"/>
    </location>
</feature>
<feature type="compositionally biased region" description="Polar residues" evidence="1">
    <location>
        <begin position="209"/>
        <end position="278"/>
    </location>
</feature>
<dbReference type="PANTHER" id="PTHR14672:SF1">
    <property type="entry name" value="MUCIN-16"/>
    <property type="match status" value="1"/>
</dbReference>
<feature type="compositionally biased region" description="Low complexity" evidence="1">
    <location>
        <begin position="583"/>
        <end position="597"/>
    </location>
</feature>
<dbReference type="PROSITE" id="PS50024">
    <property type="entry name" value="SEA"/>
    <property type="match status" value="14"/>
</dbReference>
<feature type="compositionally biased region" description="Polar residues" evidence="1">
    <location>
        <begin position="891"/>
        <end position="910"/>
    </location>
</feature>
<feature type="compositionally biased region" description="Polar residues" evidence="1">
    <location>
        <begin position="1112"/>
        <end position="1136"/>
    </location>
</feature>
<evidence type="ECO:0000256" key="2">
    <source>
        <dbReference type="SAM" id="Phobius"/>
    </source>
</evidence>
<feature type="domain" description="SEA" evidence="3">
    <location>
        <begin position="2591"/>
        <end position="2712"/>
    </location>
</feature>
<feature type="region of interest" description="Disordered" evidence="1">
    <location>
        <begin position="571"/>
        <end position="633"/>
    </location>
</feature>
<organism evidence="4 5">
    <name type="scientific">Ceratotherium simum simum</name>
    <name type="common">Southern white rhinoceros</name>
    <dbReference type="NCBI Taxonomy" id="73337"/>
    <lineage>
        <taxon>Eukaryota</taxon>
        <taxon>Metazoa</taxon>
        <taxon>Chordata</taxon>
        <taxon>Craniata</taxon>
        <taxon>Vertebrata</taxon>
        <taxon>Euteleostomi</taxon>
        <taxon>Mammalia</taxon>
        <taxon>Eutheria</taxon>
        <taxon>Laurasiatheria</taxon>
        <taxon>Perissodactyla</taxon>
        <taxon>Rhinocerotidae</taxon>
        <taxon>Ceratotherium</taxon>
    </lineage>
</organism>
<evidence type="ECO:0000313" key="5">
    <source>
        <dbReference type="RefSeq" id="XP_014645890.1"/>
    </source>
</evidence>
<feature type="domain" description="SEA" evidence="3">
    <location>
        <begin position="2311"/>
        <end position="2432"/>
    </location>
</feature>
<feature type="region of interest" description="Disordered" evidence="1">
    <location>
        <begin position="111"/>
        <end position="147"/>
    </location>
</feature>
<dbReference type="InterPro" id="IPR028850">
    <property type="entry name" value="MUC16"/>
</dbReference>
<feature type="region of interest" description="Disordered" evidence="1">
    <location>
        <begin position="206"/>
        <end position="312"/>
    </location>
</feature>
<feature type="domain" description="SEA" evidence="3">
    <location>
        <begin position="3131"/>
        <end position="3250"/>
    </location>
</feature>
<evidence type="ECO:0000313" key="4">
    <source>
        <dbReference type="Proteomes" id="UP000694910"/>
    </source>
</evidence>
<sequence length="3319" mass="357036">MDGEGPAHPGHHQRGHLLALIVYITAGSTQYPSTDMLFSAQTILAHILKTSLSDPMASFATPGVPDASSAAFSSSSFSKAESGPEVATMSTVAESLPSSSSTPFPFSTFTSTDSSTSTALHEITSSPATPRTVGTNLEAESSTAEGPLVMVSTSKTWTQPLRTSLSPIMDGRMTESVVLRTGTSSSHVLPHSTQSTKMTALLVTRPRAETSTAVPRTTPSIFNRGSETTSSLDPSSGEETSSAVPTLTVSLGETETTTSWVTHPAETSSTVSRATLNVSHSDADSTSPTATSSGEKVSSTVPTLTVSPDVPGMMTSQVTSPGAETSMVISTLTDSQGDQETIASWGTHLEAQSSSSIPTSTVSPSVPGLVTSLDTGSGAETSPANQTLTVSPGELDTTVSLVTHPGEQISSAIPALTLSPGVSRVEISLVTSSGEDISTTFSAVTDSPHKPETTASWVTYPGTEAGSFVPTLTVSPREPDTTASWDYSSETGTPVSRPTPNFSHSELDTTSSTATSPGAEDSSAIPKMTTSPDVQAMVTLLVTSSVTDTSTTFSTLTESLQEAGTTISLVTHPAESSPIAPRTTSSVSHSESDSTPSVASSLGTEVRSVVSTTPMFPGVPDMETSKATSSGTDATTTASLATHLGMQTSSAIPTLTVPSGISGVEISMVTTSGAETSTTFSTLTDSPHEPETKASWVTHSGTEASSAVPTLTVSSSEPDTIASWVTHSTETSTPVSRTTLNFPCVESDTTSSVTINPGAEASSAIPTTAVSSDVLNMMTSLVTSSEAETSITFTTITDSPHEPETTASWVTHSEIEAGSAVPTLTVSPVEPDTTVSLVTHPAKTSPTVAKKTPNVFHSESDATRSTATSSGAEASSAVPATTVSPGVPRVVTSQPTNSGAETSTFPTLTDYSREPKTTTSWVTHSGTEVSSAVPTLTVFSGKPDTTVSFVTHPAETSPTVPQTSSNVSHSESDTTPSMATSLRVEASSAVVTPTVSPGVPDMVTSQVTSSETAASMTIPTLTLSSGEPMTTALLVTYPGAETSTNFPASTVFPHLPETTASPSIQSGLEISVALPSQTVSLGPPETTSFITPVTETSRIDLGPTVSFRVPTETASPSTHPGTDISTTVSTSTLSPGLSETTGLLATVPTAEASTSISTMTVSPGVLGPASTPTRAGEHHTVTSWSTETSPLATSVGLPEFSKTVTGDTVSLVTSETPTPPKTSHGEGSSSTTTLESTTVETTNLAATGSGPTVAKTTTTFNTLAGSPFVPVTTHRMSTLASVSVTSGTNAAPFLMPFTVNFTITNLRYTEVMGNLGSEIFSATERHLQHLLEPLFKNSSVGFLYAGCRLTLLRAEKDERSTKTDMVCTYRPDPTGFRLDRERLYWELSQKTHGVTRLGPYTLDRNSLYVNDVGPALVLFTLNFTITNLFYTSDMGHPGSVKFNSTEKDLNHLLDLLFKNTSVGPLYSGCRLILLRTEKNGAATGVDTVCTFHPDPMGPWLDREDLYQELSQLTHGVTQLGTYTLDRDRLYVNGYNHRHWTPTTSTPVTSTFSPESSTSLSPILSSTDRNLLSGTYATSTLYAGVSPSLVPFTLNFTITSLHYTEDMRPPGSELFNTTERILNHLLRPLFQNTSIGPLYSGCKLTLLRPEKDGTATGVDAVCTHLPDPVSSKLDRERLYRELSHETLGVTQLSSFTLDKDSLYVNGYTHQTSAPTPSATVTSVLFPRTSVVPAHFSSSTAAIPFLVQFTLNITITNLHYEKDMQRPGSWKFNSTERILQGLLKGLFKNSSLGFLYSGCRLSSLRPEKDGTATRMDAICTHRSDPEGPGPDREQLYWELSKMTHGVTRMGPYTLDRNSLYVNGFTHQSSALISSTPETSTVDLGTSGTPSSSSSPTATSPTLVPFTLNFTIMNMQYMPDMGHPGSAKFNMTEKVLQHTLGSLFKNISIGPLYYGCRLTSLRSRKDGLATRVDTICTYRSKPTSTGLDRERLYWELSHETHGITQLGSFTLDRNSLYVNGYTHQALTSTPSATGPALLPFTLNVTITNLHFEEDMRRPGSWKFNTTERVLQGLLQPLFKNTSVGPLYSGCQLTLLRPEKNGAATRMDAVCTHHPDPLGPGLDREQLYRDLSQLTHGVTQLGPYTLDQDSLYINGYTHQTQATTPSRHGFAFPSPTAATGPALVPFTLNFTIINLGYTEDMRPGSAKYNSTESVLQRLFKPLFTNSSIGSLYTGCRLTALRPENGGAATGVDAICTHHPDPAGLGLDRERLYWELSHQTHGVTQLSPYILDRDSLYVNGYTRQALTSIPSVSGPDLVPFTLNFTITNLHYMEDMQPPGSAKFNKIEKVLQRLLRPLFKNTSVGPIYTGCRLTSLRPEKDGVATSVDAVCTHHPDPMGPGLDRERLFWELSQLTQGTTQLGPYTLDQSSLYVNGYTNQASETTPSAPEPPLVPFTVNFTITNLRYMEDMWPPGSLKFNTTEKSLQLLLRPLFKNTSVGPLYSSCRLILLRPEKNGAATGVDAVCTHHPDPEGCSLDREQLYRELSQLTHGVTQLGSYTLDQDSLYINVYTPQTRTTTPSSYTHPAPATTPNTPGLTLVSFTLNFTVTNMHYTEDMGCPASSEFNATERILQHRLHLLLNKTSVGPLYAGCRLALLRLEKGGAATGMDIVCSYHSDPEGPGLDRERLYWELSHETHGITQLGSFTLDRDSLYVNGYTYGAVAPATTTGEGSEEPFTVNFTIDNLRYSADMGRPGSLKFNITDTLMRHLLSSLFQRSSLGPRYAGCKVTSLRSVKNGAKTGVDVLCTYWQPPSGLGLPAKQVFHELSRQTRGITRLGPYSLDKDSLYLNGYNERGPDEPPTTPEPATASLPTSSSPVQPEATTALGHNLKTLTVNFTVSNLQYSTDMSNSSAVFNSTERVLQSLLGSLLKKSSLGPFYSSCRLVSLRPEKEGAATTVDAVCTYHPDPVGHGLDREQLYWELHQLTHGVTQMGLYTLVRGSLCVSGYAPQSLSLQREYQLTFHIINWNLSNPEPTFSEYTALLRDIQDKVTKLYSGSQLRDIFHSCLVTNLTLHSMLVNIKAQFSSNLDPSMVEQVFLDKTLNSSSHWLDATYQLADVHVTEVEPSVHLPTDKPTSSTSPQHFQLNFTVTNLLYSQDIAQPGTTKHQWNKRSIEDALNRLFRNSSIKSSFSDCQVLAFRSVPDSNHTGVDSLCAFSPLARRLDRVAIYKEFLRLTQNGTQLQNFTLDRKSVFVDGYSPNRDDALTEKPDIPFWALILICLAGLLVLITCLICCLLVTTCRRKKEGSYKVQQQRLGYYLPHLDLREQR</sequence>
<feature type="domain" description="SEA" evidence="3">
    <location>
        <begin position="1293"/>
        <end position="1414"/>
    </location>
</feature>
<feature type="compositionally biased region" description="Low complexity" evidence="1">
    <location>
        <begin position="2857"/>
        <end position="2869"/>
    </location>
</feature>
<feature type="compositionally biased region" description="Low complexity" evidence="1">
    <location>
        <begin position="284"/>
        <end position="293"/>
    </location>
</feature>
<feature type="domain" description="SEA" evidence="3">
    <location>
        <begin position="1587"/>
        <end position="1708"/>
    </location>
</feature>